<accession>A0ABR3F709</accession>
<reference evidence="3 4" key="1">
    <citation type="submission" date="2024-02" db="EMBL/GenBank/DDBJ databases">
        <title>A draft genome for the cacao thread blight pathogen Marasmius crinis-equi.</title>
        <authorList>
            <person name="Cohen S.P."/>
            <person name="Baruah I.K."/>
            <person name="Amoako-Attah I."/>
            <person name="Bukari Y."/>
            <person name="Meinhardt L.W."/>
            <person name="Bailey B.A."/>
        </authorList>
    </citation>
    <scope>NUCLEOTIDE SEQUENCE [LARGE SCALE GENOMIC DNA]</scope>
    <source>
        <strain evidence="3 4">GH-76</strain>
    </source>
</reference>
<evidence type="ECO:0000313" key="4">
    <source>
        <dbReference type="Proteomes" id="UP001465976"/>
    </source>
</evidence>
<dbReference type="EMBL" id="JBAHYK010000855">
    <property type="protein sequence ID" value="KAL0570912.1"/>
    <property type="molecule type" value="Genomic_DNA"/>
</dbReference>
<keyword evidence="2" id="KW-1133">Transmembrane helix</keyword>
<evidence type="ECO:0000313" key="3">
    <source>
        <dbReference type="EMBL" id="KAL0570912.1"/>
    </source>
</evidence>
<feature type="region of interest" description="Disordered" evidence="1">
    <location>
        <begin position="248"/>
        <end position="269"/>
    </location>
</feature>
<keyword evidence="4" id="KW-1185">Reference proteome</keyword>
<proteinExistence type="predicted"/>
<feature type="transmembrane region" description="Helical" evidence="2">
    <location>
        <begin position="28"/>
        <end position="46"/>
    </location>
</feature>
<organism evidence="3 4">
    <name type="scientific">Marasmius crinis-equi</name>
    <dbReference type="NCBI Taxonomy" id="585013"/>
    <lineage>
        <taxon>Eukaryota</taxon>
        <taxon>Fungi</taxon>
        <taxon>Dikarya</taxon>
        <taxon>Basidiomycota</taxon>
        <taxon>Agaricomycotina</taxon>
        <taxon>Agaricomycetes</taxon>
        <taxon>Agaricomycetidae</taxon>
        <taxon>Agaricales</taxon>
        <taxon>Marasmiineae</taxon>
        <taxon>Marasmiaceae</taxon>
        <taxon>Marasmius</taxon>
    </lineage>
</organism>
<evidence type="ECO:0008006" key="5">
    <source>
        <dbReference type="Google" id="ProtNLM"/>
    </source>
</evidence>
<feature type="transmembrane region" description="Helical" evidence="2">
    <location>
        <begin position="73"/>
        <end position="98"/>
    </location>
</feature>
<feature type="transmembrane region" description="Helical" evidence="2">
    <location>
        <begin position="119"/>
        <end position="140"/>
    </location>
</feature>
<comment type="caution">
    <text evidence="3">The sequence shown here is derived from an EMBL/GenBank/DDBJ whole genome shotgun (WGS) entry which is preliminary data.</text>
</comment>
<protein>
    <recommendedName>
        <fullName evidence="5">Endoplasmic reticulum transmembrane protein</fullName>
    </recommendedName>
</protein>
<keyword evidence="2" id="KW-0472">Membrane</keyword>
<keyword evidence="2" id="KW-0812">Transmembrane</keyword>
<name>A0ABR3F709_9AGAR</name>
<gene>
    <name evidence="3" type="ORF">V5O48_011052</name>
</gene>
<sequence>MSIGSRVSTTSSNPLAWGVMLLRPSKDLMKYAIVLSQCVAVSFVLFPHPRVVWKRIQHYVFVDERKLVKFIKYGLLALLILFNLYATILTFVSIIRFIHFSTSRNYWYRWLSREARRDFFLSGVTFLVSLVLDRALYIVLSHLRLQEQLIEVHGKDPEAQPRDLSSGSYPLQFFLYLASVDVLVLASSEFLYKPRSLQPVRDAFYNARSFLGLDPRIRLPSSPTSEVHFKEDVIARQERDIAELRSALARAASPTGSDKTVGGSTSRQVPTDVQALITSQEKEISELKSVVREFSETLKAQAASQAAQYDKLAAQYTQLSSEGKGKGK</sequence>
<dbReference type="Proteomes" id="UP001465976">
    <property type="component" value="Unassembled WGS sequence"/>
</dbReference>
<feature type="compositionally biased region" description="Polar residues" evidence="1">
    <location>
        <begin position="254"/>
        <end position="269"/>
    </location>
</feature>
<evidence type="ECO:0000256" key="2">
    <source>
        <dbReference type="SAM" id="Phobius"/>
    </source>
</evidence>
<evidence type="ECO:0000256" key="1">
    <source>
        <dbReference type="SAM" id="MobiDB-lite"/>
    </source>
</evidence>